<organism evidence="2 3">
    <name type="scientific">Agromyces archimandritae</name>
    <dbReference type="NCBI Taxonomy" id="2781962"/>
    <lineage>
        <taxon>Bacteria</taxon>
        <taxon>Bacillati</taxon>
        <taxon>Actinomycetota</taxon>
        <taxon>Actinomycetes</taxon>
        <taxon>Micrococcales</taxon>
        <taxon>Microbacteriaceae</taxon>
        <taxon>Agromyces</taxon>
    </lineage>
</organism>
<feature type="compositionally biased region" description="Low complexity" evidence="1">
    <location>
        <begin position="10"/>
        <end position="24"/>
    </location>
</feature>
<keyword evidence="3" id="KW-1185">Reference proteome</keyword>
<name>A0A975IMS0_9MICO</name>
<evidence type="ECO:0000313" key="3">
    <source>
        <dbReference type="Proteomes" id="UP000671914"/>
    </source>
</evidence>
<accession>A0A975IMS0</accession>
<evidence type="ECO:0000256" key="1">
    <source>
        <dbReference type="SAM" id="MobiDB-lite"/>
    </source>
</evidence>
<protein>
    <submittedName>
        <fullName evidence="2">Uncharacterized protein</fullName>
    </submittedName>
</protein>
<dbReference type="KEGG" id="aarc:G127AT_10930"/>
<reference evidence="2" key="1">
    <citation type="submission" date="2021-03" db="EMBL/GenBank/DDBJ databases">
        <title>Agromyces archimandritus sp. nov., isolated from the cockroach Archimandrita tessellata.</title>
        <authorList>
            <person name="Guzman J."/>
            <person name="Ortuzar M."/>
            <person name="Poehlein A."/>
            <person name="Daniel R."/>
            <person name="Trujillo M."/>
            <person name="Vilcinskas A."/>
        </authorList>
    </citation>
    <scope>NUCLEOTIDE SEQUENCE</scope>
    <source>
        <strain evidence="2">G127AT</strain>
    </source>
</reference>
<dbReference type="AlphaFoldDB" id="A0A975IMS0"/>
<gene>
    <name evidence="2" type="ORF">G127AT_10930</name>
</gene>
<evidence type="ECO:0000313" key="2">
    <source>
        <dbReference type="EMBL" id="QTX03832.1"/>
    </source>
</evidence>
<sequence length="81" mass="8531">MTDFVDPLEEPYAADRAAATPPDAGAEEAFEARREAERREAENEAAETRPGPSPDAADGTQVTSASEGDALDPTTPVDNLE</sequence>
<dbReference type="EMBL" id="CP071696">
    <property type="protein sequence ID" value="QTX03832.1"/>
    <property type="molecule type" value="Genomic_DNA"/>
</dbReference>
<feature type="compositionally biased region" description="Basic and acidic residues" evidence="1">
    <location>
        <begin position="30"/>
        <end position="42"/>
    </location>
</feature>
<proteinExistence type="predicted"/>
<feature type="region of interest" description="Disordered" evidence="1">
    <location>
        <begin position="1"/>
        <end position="81"/>
    </location>
</feature>
<dbReference type="RefSeq" id="WP_210896819.1">
    <property type="nucleotide sequence ID" value="NZ_CP071696.1"/>
</dbReference>
<dbReference type="Proteomes" id="UP000671914">
    <property type="component" value="Chromosome"/>
</dbReference>